<dbReference type="Proteomes" id="UP000006575">
    <property type="component" value="Chromosome"/>
</dbReference>
<dbReference type="AlphaFoldDB" id="Q1MH84"/>
<dbReference type="EnsemblBacteria" id="CAK07682">
    <property type="protein sequence ID" value="CAK07682"/>
    <property type="gene ID" value="RL2190"/>
</dbReference>
<accession>Q1MH84</accession>
<feature type="compositionally biased region" description="Polar residues" evidence="1">
    <location>
        <begin position="44"/>
        <end position="53"/>
    </location>
</feature>
<gene>
    <name evidence="2" type="ordered locus">RL2190</name>
</gene>
<evidence type="ECO:0000313" key="2">
    <source>
        <dbReference type="EMBL" id="CAK07682.1"/>
    </source>
</evidence>
<evidence type="ECO:0000256" key="1">
    <source>
        <dbReference type="SAM" id="MobiDB-lite"/>
    </source>
</evidence>
<dbReference type="HOGENOM" id="CLU_2737265_0_0_5"/>
<reference evidence="2 3" key="1">
    <citation type="journal article" date="2006" name="Genome Biol.">
        <title>The genome of Rhizobium leguminosarum has recognizable core and accessory components.</title>
        <authorList>
            <person name="Young J.W."/>
            <person name="Crossman L.C."/>
            <person name="Johnston A.W.B."/>
            <person name="Thomson N.R."/>
            <person name="Ghazoui Z.F."/>
            <person name="Hull K.H."/>
            <person name="Wexler M."/>
            <person name="Curson A.R.J."/>
            <person name="Todd J.D."/>
            <person name="Poole P.S."/>
            <person name="Mauchline T.H."/>
            <person name="East A.K."/>
            <person name="Quail M.A."/>
            <person name="Churcher C."/>
            <person name="Arrowsmith C."/>
            <person name="Cherevach A."/>
            <person name="Chillingworth T."/>
            <person name="Clarke K."/>
            <person name="Cronin A."/>
            <person name="Davis P."/>
            <person name="Fraser A."/>
            <person name="Hance Z."/>
            <person name="Hauser H."/>
            <person name="Jagels K."/>
            <person name="Moule S."/>
            <person name="Mungall K."/>
            <person name="Norbertczak H."/>
            <person name="Rabbinowitsch E."/>
            <person name="Sanders M."/>
            <person name="Simmonds M."/>
            <person name="Whitehead S."/>
            <person name="Parkhill J."/>
        </authorList>
    </citation>
    <scope>NUCLEOTIDE SEQUENCE [LARGE SCALE GENOMIC DNA]</scope>
    <source>
        <strain evidence="3">DSM 114642 / LMG 32736 / 3841</strain>
    </source>
</reference>
<dbReference type="EMBL" id="AM236080">
    <property type="protein sequence ID" value="CAK07682.1"/>
    <property type="molecule type" value="Genomic_DNA"/>
</dbReference>
<sequence>MSSSCSGLKEGSMHFARQVSKHIALHKAGLGFLSMPAISPRTFGQANRMTENGPTEAGESGITRNRRRNDD</sequence>
<name>Q1MH84_RHIJ3</name>
<feature type="region of interest" description="Disordered" evidence="1">
    <location>
        <begin position="44"/>
        <end position="71"/>
    </location>
</feature>
<organism evidence="2 3">
    <name type="scientific">Rhizobium johnstonii (strain DSM 114642 / LMG 32736 / 3841)</name>
    <name type="common">Rhizobium leguminosarum bv. viciae</name>
    <dbReference type="NCBI Taxonomy" id="216596"/>
    <lineage>
        <taxon>Bacteria</taxon>
        <taxon>Pseudomonadati</taxon>
        <taxon>Pseudomonadota</taxon>
        <taxon>Alphaproteobacteria</taxon>
        <taxon>Hyphomicrobiales</taxon>
        <taxon>Rhizobiaceae</taxon>
        <taxon>Rhizobium/Agrobacterium group</taxon>
        <taxon>Rhizobium</taxon>
        <taxon>Rhizobium johnstonii</taxon>
    </lineage>
</organism>
<proteinExistence type="predicted"/>
<dbReference type="KEGG" id="rle:RL2190"/>
<keyword evidence="3" id="KW-1185">Reference proteome</keyword>
<protein>
    <submittedName>
        <fullName evidence="2">Uncharacterized protein</fullName>
    </submittedName>
</protein>
<evidence type="ECO:0000313" key="3">
    <source>
        <dbReference type="Proteomes" id="UP000006575"/>
    </source>
</evidence>